<accession>A0A9X8EKS9</accession>
<proteinExistence type="predicted"/>
<dbReference type="AlphaFoldDB" id="A0A9X8EKS9"/>
<dbReference type="EMBL" id="RJUR01000007">
    <property type="protein sequence ID" value="ROQ54641.1"/>
    <property type="molecule type" value="Genomic_DNA"/>
</dbReference>
<organism evidence="1 2">
    <name type="scientific">Pseudomonas putida</name>
    <name type="common">Arthrobacter siderocapsulatus</name>
    <dbReference type="NCBI Taxonomy" id="303"/>
    <lineage>
        <taxon>Bacteria</taxon>
        <taxon>Pseudomonadati</taxon>
        <taxon>Pseudomonadota</taxon>
        <taxon>Gammaproteobacteria</taxon>
        <taxon>Pseudomonadales</taxon>
        <taxon>Pseudomonadaceae</taxon>
        <taxon>Pseudomonas</taxon>
    </lineage>
</organism>
<sequence>GSAAKAVASKTPGWLEKLAGMLQSGEKNGAKATGGAAGKVDDVVAPSSKPEWLQRLDAGNEFNKVQSKNYPNNEVYIQRPDGNGYYRVDSYNPIKGEIVSRKLTQLSEVSEATAKSYINEAITKYPSGATIAKVPSSGSLGGQKLQGTVILEVPPQNGVIPKAILDSANKAGVLIRDTNGKVY</sequence>
<evidence type="ECO:0000313" key="1">
    <source>
        <dbReference type="EMBL" id="ROQ54641.1"/>
    </source>
</evidence>
<reference evidence="1 2" key="1">
    <citation type="submission" date="2018-11" db="EMBL/GenBank/DDBJ databases">
        <title>Genomic analyses of the natural microbiome of Caenorhabditis elegans.</title>
        <authorList>
            <person name="Samuel B."/>
        </authorList>
    </citation>
    <scope>NUCLEOTIDE SEQUENCE [LARGE SCALE GENOMIC DNA]</scope>
    <source>
        <strain evidence="1 2">BIGb0473</strain>
    </source>
</reference>
<name>A0A9X8EKS9_PSEPU</name>
<dbReference type="Proteomes" id="UP000269115">
    <property type="component" value="Unassembled WGS sequence"/>
</dbReference>
<feature type="non-terminal residue" evidence="1">
    <location>
        <position position="1"/>
    </location>
</feature>
<protein>
    <submittedName>
        <fullName evidence="1">Uncharacterized protein</fullName>
    </submittedName>
</protein>
<evidence type="ECO:0000313" key="2">
    <source>
        <dbReference type="Proteomes" id="UP000269115"/>
    </source>
</evidence>
<comment type="caution">
    <text evidence="1">The sequence shown here is derived from an EMBL/GenBank/DDBJ whole genome shotgun (WGS) entry which is preliminary data.</text>
</comment>
<gene>
    <name evidence="1" type="ORF">EDF85_0404</name>
</gene>